<reference evidence="1 2" key="1">
    <citation type="journal article" date="2019" name="Int. J. Syst. Evol. Microbiol.">
        <title>The Global Catalogue of Microorganisms (GCM) 10K type strain sequencing project: providing services to taxonomists for standard genome sequencing and annotation.</title>
        <authorList>
            <consortium name="The Broad Institute Genomics Platform"/>
            <consortium name="The Broad Institute Genome Sequencing Center for Infectious Disease"/>
            <person name="Wu L."/>
            <person name="Ma J."/>
        </authorList>
    </citation>
    <scope>NUCLEOTIDE SEQUENCE [LARGE SCALE GENOMIC DNA]</scope>
    <source>
        <strain evidence="1 2">JCM 8542</strain>
    </source>
</reference>
<organism evidence="1 2">
    <name type="scientific">Selenomonas dianae</name>
    <dbReference type="NCBI Taxonomy" id="135079"/>
    <lineage>
        <taxon>Bacteria</taxon>
        <taxon>Bacillati</taxon>
        <taxon>Bacillota</taxon>
        <taxon>Negativicutes</taxon>
        <taxon>Selenomonadales</taxon>
        <taxon>Selenomonadaceae</taxon>
        <taxon>Selenomonas</taxon>
    </lineage>
</organism>
<comment type="caution">
    <text evidence="1">The sequence shown here is derived from an EMBL/GenBank/DDBJ whole genome shotgun (WGS) entry which is preliminary data.</text>
</comment>
<dbReference type="RefSeq" id="WP_304987762.1">
    <property type="nucleotide sequence ID" value="NZ_BAAACR010000002.1"/>
</dbReference>
<gene>
    <name evidence="1" type="ORF">GCM10008919_03650</name>
</gene>
<proteinExistence type="predicted"/>
<protein>
    <submittedName>
        <fullName evidence="1">Uncharacterized protein</fullName>
    </submittedName>
</protein>
<sequence>MEKCLYYNDHQTAAILMIDDPSFVSIMQNGKIVPQSDWGGGLTASGSIYRYVADTLLTWFPEIRGTFFFPIADHGLMNPNSNYELYYNRDATAQRKFFEISGQFFEVAYHGTDHGRYRDQSNCALFDNWDQEFSYVTLDDVPRIRSMIDKIEELYDIHMTGGKYPGYAKNKCAHTVVESLGFRWWAADSDMIDRKCEKNRRAYYEGDKVVLIPTNVSGSIFFRNSTSLARDKWKAKVKKKMPLIRSLWCLYQDLRAEAYISYLYEKRLIISVQEHFVNLRTDGKRQTPNIYDDVFSVARIYALLRGMDVWHTTCGELAHYIESYDHSRLVRREDGLWDLSYHGSWDDMFLTICSTHPHLRNHSNDKVIHGVYRMGKWVFNHVEPGLYEEL</sequence>
<accession>A0ABN0SWK1</accession>
<dbReference type="Gene3D" id="3.20.20.370">
    <property type="entry name" value="Glycoside hydrolase/deacetylase"/>
    <property type="match status" value="1"/>
</dbReference>
<keyword evidence="2" id="KW-1185">Reference proteome</keyword>
<dbReference type="EMBL" id="BAAACR010000002">
    <property type="protein sequence ID" value="GAA0203653.1"/>
    <property type="molecule type" value="Genomic_DNA"/>
</dbReference>
<evidence type="ECO:0000313" key="2">
    <source>
        <dbReference type="Proteomes" id="UP001500399"/>
    </source>
</evidence>
<dbReference type="Proteomes" id="UP001500399">
    <property type="component" value="Unassembled WGS sequence"/>
</dbReference>
<name>A0ABN0SWK1_9FIRM</name>
<evidence type="ECO:0000313" key="1">
    <source>
        <dbReference type="EMBL" id="GAA0203653.1"/>
    </source>
</evidence>